<dbReference type="RefSeq" id="WP_106143269.1">
    <property type="nucleotide sequence ID" value="NZ_PVYX01000001.1"/>
</dbReference>
<reference evidence="1 2" key="1">
    <citation type="submission" date="2018-03" db="EMBL/GenBank/DDBJ databases">
        <title>Genomic Encyclopedia of Archaeal and Bacterial Type Strains, Phase II (KMG-II): from individual species to whole genera.</title>
        <authorList>
            <person name="Goeker M."/>
        </authorList>
    </citation>
    <scope>NUCLEOTIDE SEQUENCE [LARGE SCALE GENOMIC DNA]</scope>
    <source>
        <strain evidence="1 2">DSM 25027</strain>
    </source>
</reference>
<dbReference type="OrthoDB" id="1441055at2"/>
<name>A0A2T0MFB8_9FLAO</name>
<keyword evidence="2" id="KW-1185">Reference proteome</keyword>
<dbReference type="EMBL" id="PVYX01000001">
    <property type="protein sequence ID" value="PRX56277.1"/>
    <property type="molecule type" value="Genomic_DNA"/>
</dbReference>
<evidence type="ECO:0000313" key="1">
    <source>
        <dbReference type="EMBL" id="PRX56277.1"/>
    </source>
</evidence>
<dbReference type="AlphaFoldDB" id="A0A2T0MFB8"/>
<sequence length="95" mass="10944">MNFEEAKKIVRAHTYLLGKTVNGMKIDELFIYPLDEASYSVFIAMYRTALNNEESLRPFIEEEMGIKCILNKSSINMGNKIHSLTINEVKNLIED</sequence>
<protein>
    <submittedName>
        <fullName evidence="1">Uncharacterized protein</fullName>
    </submittedName>
</protein>
<comment type="caution">
    <text evidence="1">The sequence shown here is derived from an EMBL/GenBank/DDBJ whole genome shotgun (WGS) entry which is preliminary data.</text>
</comment>
<proteinExistence type="predicted"/>
<gene>
    <name evidence="1" type="ORF">CLV81_0272</name>
</gene>
<organism evidence="1 2">
    <name type="scientific">Flagellimonas meridianipacifica</name>
    <dbReference type="NCBI Taxonomy" id="1080225"/>
    <lineage>
        <taxon>Bacteria</taxon>
        <taxon>Pseudomonadati</taxon>
        <taxon>Bacteroidota</taxon>
        <taxon>Flavobacteriia</taxon>
        <taxon>Flavobacteriales</taxon>
        <taxon>Flavobacteriaceae</taxon>
        <taxon>Flagellimonas</taxon>
    </lineage>
</organism>
<accession>A0A2T0MFB8</accession>
<evidence type="ECO:0000313" key="2">
    <source>
        <dbReference type="Proteomes" id="UP000237640"/>
    </source>
</evidence>
<dbReference type="Proteomes" id="UP000237640">
    <property type="component" value="Unassembled WGS sequence"/>
</dbReference>